<dbReference type="EMBL" id="CM035435">
    <property type="protein sequence ID" value="KAH7289738.1"/>
    <property type="molecule type" value="Genomic_DNA"/>
</dbReference>
<dbReference type="GO" id="GO:0009451">
    <property type="term" value="P:RNA modification"/>
    <property type="evidence" value="ECO:0007669"/>
    <property type="project" value="InterPro"/>
</dbReference>
<dbReference type="FunFam" id="1.25.40.10:FF:000158">
    <property type="entry name" value="pentatricopeptide repeat-containing protein At2g33680"/>
    <property type="match status" value="1"/>
</dbReference>
<evidence type="ECO:0000313" key="3">
    <source>
        <dbReference type="EMBL" id="KAH7289739.1"/>
    </source>
</evidence>
<dbReference type="Proteomes" id="UP000825935">
    <property type="component" value="Chromosome 30"/>
</dbReference>
<reference evidence="3" key="1">
    <citation type="submission" date="2021-08" db="EMBL/GenBank/DDBJ databases">
        <title>WGS assembly of Ceratopteris richardii.</title>
        <authorList>
            <person name="Marchant D.B."/>
            <person name="Chen G."/>
            <person name="Jenkins J."/>
            <person name="Shu S."/>
            <person name="Leebens-Mack J."/>
            <person name="Grimwood J."/>
            <person name="Schmutz J."/>
            <person name="Soltis P."/>
            <person name="Soltis D."/>
            <person name="Chen Z.-H."/>
        </authorList>
    </citation>
    <scope>NUCLEOTIDE SEQUENCE</scope>
    <source>
        <strain evidence="3">Whitten #5841</strain>
        <tissue evidence="3">Leaf</tissue>
    </source>
</reference>
<dbReference type="Gene3D" id="1.25.40.10">
    <property type="entry name" value="Tetratricopeptide repeat domain"/>
    <property type="match status" value="7"/>
</dbReference>
<evidence type="ECO:0008006" key="5">
    <source>
        <dbReference type="Google" id="ProtNLM"/>
    </source>
</evidence>
<feature type="repeat" description="PPR" evidence="2">
    <location>
        <begin position="595"/>
        <end position="629"/>
    </location>
</feature>
<dbReference type="InterPro" id="IPR011990">
    <property type="entry name" value="TPR-like_helical_dom_sf"/>
</dbReference>
<comment type="caution">
    <text evidence="3">The sequence shown here is derived from an EMBL/GenBank/DDBJ whole genome shotgun (WGS) entry which is preliminary data.</text>
</comment>
<proteinExistence type="predicted"/>
<dbReference type="InterPro" id="IPR046960">
    <property type="entry name" value="PPR_At4g14850-like_plant"/>
</dbReference>
<keyword evidence="1" id="KW-0677">Repeat</keyword>
<protein>
    <recommendedName>
        <fullName evidence="5">Pentatricopeptide repeat-containing protein</fullName>
    </recommendedName>
</protein>
<dbReference type="PANTHER" id="PTHR47926">
    <property type="entry name" value="PENTATRICOPEPTIDE REPEAT-CONTAINING PROTEIN"/>
    <property type="match status" value="1"/>
</dbReference>
<dbReference type="PANTHER" id="PTHR47926:SF533">
    <property type="entry name" value="DYW DOMAIN-CONTAINING PROTEIN"/>
    <property type="match status" value="1"/>
</dbReference>
<feature type="repeat" description="PPR" evidence="2">
    <location>
        <begin position="696"/>
        <end position="730"/>
    </location>
</feature>
<keyword evidence="4" id="KW-1185">Reference proteome</keyword>
<dbReference type="GO" id="GO:0048731">
    <property type="term" value="P:system development"/>
    <property type="evidence" value="ECO:0007669"/>
    <property type="project" value="UniProtKB-ARBA"/>
</dbReference>
<dbReference type="Pfam" id="PF01535">
    <property type="entry name" value="PPR"/>
    <property type="match status" value="11"/>
</dbReference>
<dbReference type="NCBIfam" id="TIGR00756">
    <property type="entry name" value="PPR"/>
    <property type="match status" value="7"/>
</dbReference>
<dbReference type="FunFam" id="1.25.40.10:FF:000073">
    <property type="entry name" value="Pentatricopeptide repeat-containing protein chloroplastic"/>
    <property type="match status" value="2"/>
</dbReference>
<dbReference type="EMBL" id="CM035435">
    <property type="protein sequence ID" value="KAH7289739.1"/>
    <property type="molecule type" value="Genomic_DNA"/>
</dbReference>
<feature type="repeat" description="PPR" evidence="2">
    <location>
        <begin position="292"/>
        <end position="326"/>
    </location>
</feature>
<dbReference type="PROSITE" id="PS51375">
    <property type="entry name" value="PPR"/>
    <property type="match status" value="7"/>
</dbReference>
<accession>A0A8T2R057</accession>
<sequence length="843" mass="94501">MLEEDLHSTFNELELRQHHGLKILRENLFSLLQKCLSKNDLSLARRLYALVRGNGYASIPIFQDHLIRLFASCHSLPEAVQVFENIAKPSAHTWYALISAYTKCGEALMALKMFERMQQSRVKPGVAIFSTVLKACTMLKTLNGGQILHSQMLQDELAIDMNLENSLIDMYGKCGKLEDAHYVFDRMLNRDVVSWNSLISVYVKHGHSLFPIGLFFQMEAENVIPCRMTYSCILKACSNLEDARIGRYIHQQLVINGFESDVIVVNALINMYAKCGMLRDAEIAFNNLEHKTIVSWGAIISGYATQGYSMISLRFFDSMLKYGVKPNCVILAATLKACSSSNAKWHGMFVHYCIVENSIELETIIGNSLLEIYITFGSLQDAYSVFERLPHKDDISWNTMISAYAQEGYHQLAFQLFEKMQRAGFRVHQPLAISLIKSCTTLRGKLHGMFLHSFLIETGEGSDVMILNTFVSMYANCGSLEDAQKIFDTLQDRSLVSWGALISGYAAHGRGECALNILFKMQEDGVEPNDVIYLSILSVYISRGDLQQGRLVHDQIVRAELERLPLVAHTIIHLYAHCGSLEEGLNIFDRLSIHDEVSWGIIMDGCAQNEDGVLAFQLFQRMQEEGVETNMVIFIIALKSCGITGSIQQGHLVHNQVIDCGLEVESEIGTTLIDMYGSCGYLREAHKVFNMLHEQDLCSWNALIAGYSQHGHGKLALQCIQDMQEQHLQPDAWTFTSVLAAFSHEGQAHSCNSTFAQIQSSHGHIPRIEHLNCVIDNWSRIGCLDEAERLLQTMPKLPNSIGWLALLTACRTFGCNKVGPKIVHEAAGLIPEDDSTSAPISNM</sequence>
<dbReference type="Pfam" id="PF13041">
    <property type="entry name" value="PPR_2"/>
    <property type="match status" value="1"/>
</dbReference>
<dbReference type="InterPro" id="IPR002885">
    <property type="entry name" value="PPR_rpt"/>
</dbReference>
<gene>
    <name evidence="3" type="ORF">KP509_30G017300</name>
</gene>
<dbReference type="AlphaFoldDB" id="A0A8T2R057"/>
<dbReference type="EMBL" id="CM035435">
    <property type="protein sequence ID" value="KAH7289740.1"/>
    <property type="molecule type" value="Genomic_DNA"/>
</dbReference>
<feature type="repeat" description="PPR" evidence="2">
    <location>
        <begin position="90"/>
        <end position="124"/>
    </location>
</feature>
<evidence type="ECO:0000256" key="1">
    <source>
        <dbReference type="ARBA" id="ARBA00022737"/>
    </source>
</evidence>
<organism evidence="3 4">
    <name type="scientific">Ceratopteris richardii</name>
    <name type="common">Triangle waterfern</name>
    <dbReference type="NCBI Taxonomy" id="49495"/>
    <lineage>
        <taxon>Eukaryota</taxon>
        <taxon>Viridiplantae</taxon>
        <taxon>Streptophyta</taxon>
        <taxon>Embryophyta</taxon>
        <taxon>Tracheophyta</taxon>
        <taxon>Polypodiopsida</taxon>
        <taxon>Polypodiidae</taxon>
        <taxon>Polypodiales</taxon>
        <taxon>Pteridineae</taxon>
        <taxon>Pteridaceae</taxon>
        <taxon>Parkerioideae</taxon>
        <taxon>Ceratopteris</taxon>
    </lineage>
</organism>
<feature type="repeat" description="PPR" evidence="2">
    <location>
        <begin position="494"/>
        <end position="528"/>
    </location>
</feature>
<dbReference type="Pfam" id="PF13812">
    <property type="entry name" value="PPR_3"/>
    <property type="match status" value="1"/>
</dbReference>
<feature type="repeat" description="PPR" evidence="2">
    <location>
        <begin position="393"/>
        <end position="427"/>
    </location>
</feature>
<name>A0A8T2R057_CERRI</name>
<dbReference type="GO" id="GO:0003723">
    <property type="term" value="F:RNA binding"/>
    <property type="evidence" value="ECO:0007669"/>
    <property type="project" value="InterPro"/>
</dbReference>
<evidence type="ECO:0000256" key="2">
    <source>
        <dbReference type="PROSITE-ProRule" id="PRU00708"/>
    </source>
</evidence>
<feature type="repeat" description="PPR" evidence="2">
    <location>
        <begin position="160"/>
        <end position="194"/>
    </location>
</feature>
<evidence type="ECO:0000313" key="4">
    <source>
        <dbReference type="Proteomes" id="UP000825935"/>
    </source>
</evidence>
<dbReference type="OrthoDB" id="185373at2759"/>